<sequence length="156" mass="17754">MEHAFEKRFPANPKDYKLYEEVGEGVSATVYRALCIPYNETVAIKVLDIEKCSNDLARMTLTYDKRVRPRAFKKGDFVMVKQREVMVGRSSGKLQPNWRGPYVVLGVYEGGGYMLVTHTGDRPFPPLNGRHLKTYYAPEHEFRGQLPSDVPVPESG</sequence>
<keyword evidence="2" id="KW-0547">Nucleotide-binding</keyword>
<evidence type="ECO:0000313" key="3">
    <source>
        <dbReference type="EMBL" id="MQM01331.1"/>
    </source>
</evidence>
<dbReference type="PROSITE" id="PS00107">
    <property type="entry name" value="PROTEIN_KINASE_ATP"/>
    <property type="match status" value="1"/>
</dbReference>
<dbReference type="AlphaFoldDB" id="A0A843W6J9"/>
<keyword evidence="4" id="KW-1185">Reference proteome</keyword>
<dbReference type="InterPro" id="IPR047173">
    <property type="entry name" value="STRAD_A/B-like"/>
</dbReference>
<dbReference type="PANTHER" id="PTHR48014:SF10">
    <property type="entry name" value="PROTEIN KINASE SUPERFAMILY PROTEIN"/>
    <property type="match status" value="1"/>
</dbReference>
<dbReference type="Proteomes" id="UP000652761">
    <property type="component" value="Unassembled WGS sequence"/>
</dbReference>
<dbReference type="GO" id="GO:0043539">
    <property type="term" value="F:protein serine/threonine kinase activator activity"/>
    <property type="evidence" value="ECO:0007669"/>
    <property type="project" value="InterPro"/>
</dbReference>
<dbReference type="EMBL" id="NMUH01002661">
    <property type="protein sequence ID" value="MQM01331.1"/>
    <property type="molecule type" value="Genomic_DNA"/>
</dbReference>
<gene>
    <name evidence="3" type="ORF">Taro_034081</name>
</gene>
<evidence type="ECO:0000313" key="4">
    <source>
        <dbReference type="Proteomes" id="UP000652761"/>
    </source>
</evidence>
<organism evidence="3 4">
    <name type="scientific">Colocasia esculenta</name>
    <name type="common">Wild taro</name>
    <name type="synonym">Arum esculentum</name>
    <dbReference type="NCBI Taxonomy" id="4460"/>
    <lineage>
        <taxon>Eukaryota</taxon>
        <taxon>Viridiplantae</taxon>
        <taxon>Streptophyta</taxon>
        <taxon>Embryophyta</taxon>
        <taxon>Tracheophyta</taxon>
        <taxon>Spermatophyta</taxon>
        <taxon>Magnoliopsida</taxon>
        <taxon>Liliopsida</taxon>
        <taxon>Araceae</taxon>
        <taxon>Aroideae</taxon>
        <taxon>Colocasieae</taxon>
        <taxon>Colocasia</taxon>
    </lineage>
</organism>
<comment type="caution">
    <text evidence="3">The sequence shown here is derived from an EMBL/GenBank/DDBJ whole genome shotgun (WGS) entry which is preliminary data.</text>
</comment>
<keyword evidence="2" id="KW-0067">ATP-binding</keyword>
<comment type="similarity">
    <text evidence="1">Belongs to the protein kinase superfamily. STE Ser/Thr protein kinase family. STE20 subfamily.</text>
</comment>
<protein>
    <submittedName>
        <fullName evidence="3">Uncharacterized protein</fullName>
    </submittedName>
</protein>
<proteinExistence type="inferred from homology"/>
<name>A0A843W6J9_COLES</name>
<reference evidence="3" key="1">
    <citation type="submission" date="2017-07" db="EMBL/GenBank/DDBJ databases">
        <title>Taro Niue Genome Assembly and Annotation.</title>
        <authorList>
            <person name="Atibalentja N."/>
            <person name="Keating K."/>
            <person name="Fields C.J."/>
        </authorList>
    </citation>
    <scope>NUCLEOTIDE SEQUENCE</scope>
    <source>
        <strain evidence="3">Niue_2</strain>
        <tissue evidence="3">Leaf</tissue>
    </source>
</reference>
<dbReference type="SUPFAM" id="SSF56112">
    <property type="entry name" value="Protein kinase-like (PK-like)"/>
    <property type="match status" value="1"/>
</dbReference>
<dbReference type="InterPro" id="IPR017441">
    <property type="entry name" value="Protein_kinase_ATP_BS"/>
</dbReference>
<dbReference type="Gene3D" id="3.30.200.20">
    <property type="entry name" value="Phosphorylase Kinase, domain 1"/>
    <property type="match status" value="1"/>
</dbReference>
<dbReference type="PANTHER" id="PTHR48014">
    <property type="entry name" value="SERINE/THREONINE-PROTEIN KINASE FRAY2"/>
    <property type="match status" value="1"/>
</dbReference>
<evidence type="ECO:0000256" key="2">
    <source>
        <dbReference type="PROSITE-ProRule" id="PRU10141"/>
    </source>
</evidence>
<feature type="binding site" evidence="2">
    <location>
        <position position="45"/>
    </location>
    <ligand>
        <name>ATP</name>
        <dbReference type="ChEBI" id="CHEBI:30616"/>
    </ligand>
</feature>
<dbReference type="OrthoDB" id="248923at2759"/>
<dbReference type="InterPro" id="IPR011009">
    <property type="entry name" value="Kinase-like_dom_sf"/>
</dbReference>
<dbReference type="GO" id="GO:0005524">
    <property type="term" value="F:ATP binding"/>
    <property type="evidence" value="ECO:0007669"/>
    <property type="project" value="UniProtKB-UniRule"/>
</dbReference>
<accession>A0A843W6J9</accession>
<evidence type="ECO:0000256" key="1">
    <source>
        <dbReference type="ARBA" id="ARBA00008874"/>
    </source>
</evidence>